<dbReference type="InterPro" id="IPR033906">
    <property type="entry name" value="Lipase_N"/>
</dbReference>
<dbReference type="RefSeq" id="XP_018007239.1">
    <property type="nucleotide sequence ID" value="XM_018151750.2"/>
</dbReference>
<evidence type="ECO:0000256" key="2">
    <source>
        <dbReference type="ARBA" id="ARBA00010701"/>
    </source>
</evidence>
<dbReference type="GO" id="GO:0004806">
    <property type="term" value="F:triacylglycerol lipase activity"/>
    <property type="evidence" value="ECO:0007669"/>
    <property type="project" value="InterPro"/>
</dbReference>
<dbReference type="CDD" id="cd00707">
    <property type="entry name" value="Pancreat_lipase_like"/>
    <property type="match status" value="1"/>
</dbReference>
<dbReference type="AlphaFoldDB" id="A0A8B7N1Z1"/>
<dbReference type="SUPFAM" id="SSF53474">
    <property type="entry name" value="alpha/beta-Hydrolases"/>
    <property type="match status" value="1"/>
</dbReference>
<feature type="binding site" evidence="6">
    <location>
        <position position="224"/>
    </location>
    <ligand>
        <name>Ca(2+)</name>
        <dbReference type="ChEBI" id="CHEBI:29108"/>
    </ligand>
</feature>
<evidence type="ECO:0000256" key="1">
    <source>
        <dbReference type="ARBA" id="ARBA00004613"/>
    </source>
</evidence>
<dbReference type="Gene3D" id="3.40.50.1820">
    <property type="entry name" value="alpha/beta hydrolase"/>
    <property type="match status" value="1"/>
</dbReference>
<keyword evidence="10" id="KW-1185">Reference proteome</keyword>
<dbReference type="GeneID" id="108665034"/>
<evidence type="ECO:0000256" key="5">
    <source>
        <dbReference type="PIRSR" id="PIRSR000865-1"/>
    </source>
</evidence>
<dbReference type="PRINTS" id="PR00821">
    <property type="entry name" value="TAGLIPASE"/>
</dbReference>
<feature type="signal peptide" evidence="8">
    <location>
        <begin position="1"/>
        <end position="16"/>
    </location>
</feature>
<dbReference type="OMA" id="EPWVQGH"/>
<sequence length="516" mass="56766">MRFLLTIALAVGATCAANTKGFFSRGDEEWCDPVLGCLYLTDEWYSDMRPINVLPASRESINTRFMLHTRADRAADHDVFVVAGDASTIEASTFDASKPTKFIIHGFIDTGNTYWLPELANAFLDYMDCNVFRVNWGDGSLPMYSQAAANTRVVGLEIGYLVNWLIDTYGVKAADVHLLGHSLGSHVSGYAGEQIQGLGRISGLDPAGPYYTSMPPVVRLDPTDALFVDNIHTDADSIFLLGYGTGQPMGHLDFYPNSGHDQPGCDPISIAIDAITPDDVGDIRDIGACSHCRSIFLYEATLTTDNCDFLGHTCYSYDSFELGECRSCGADNSKCAYMGIRADEYVSKQNINTMAYLDTDDDEEPFCLEHYVVTLLTAYPDGAESWVVGHLTATLYGDTGAVLKDVKISDEHRRIDHGQETSFLIESHVHLGTILRAEFTWKYDDQLLRPGTYCWSLICNRSLYVQSFEVSPINYYPESTRLQHTQLLCASGGAVTEIKDGKTVSVAPTGSCTPVV</sequence>
<comment type="similarity">
    <text evidence="2 7">Belongs to the AB hydrolase superfamily. Lipase family.</text>
</comment>
<dbReference type="InterPro" id="IPR013818">
    <property type="entry name" value="Lipase"/>
</dbReference>
<dbReference type="Proteomes" id="UP000694843">
    <property type="component" value="Unplaced"/>
</dbReference>
<feature type="chain" id="PRO_5034494714" evidence="8">
    <location>
        <begin position="17"/>
        <end position="516"/>
    </location>
</feature>
<keyword evidence="8" id="KW-0732">Signal</keyword>
<feature type="active site" description="Charge relay system" evidence="5">
    <location>
        <position position="291"/>
    </location>
</feature>
<name>A0A8B7N1Z1_HYAAZ</name>
<dbReference type="GO" id="GO:0016042">
    <property type="term" value="P:lipid catabolic process"/>
    <property type="evidence" value="ECO:0007669"/>
    <property type="project" value="TreeGrafter"/>
</dbReference>
<feature type="binding site" evidence="6">
    <location>
        <position position="221"/>
    </location>
    <ligand>
        <name>Ca(2+)</name>
        <dbReference type="ChEBI" id="CHEBI:29108"/>
    </ligand>
</feature>
<dbReference type="InterPro" id="IPR000734">
    <property type="entry name" value="TAG_lipase"/>
</dbReference>
<dbReference type="InterPro" id="IPR002331">
    <property type="entry name" value="Lipase_panc"/>
</dbReference>
<reference evidence="11" key="1">
    <citation type="submission" date="2025-08" db="UniProtKB">
        <authorList>
            <consortium name="RefSeq"/>
        </authorList>
    </citation>
    <scope>IDENTIFICATION</scope>
    <source>
        <tissue evidence="11">Whole organism</tissue>
    </source>
</reference>
<evidence type="ECO:0000259" key="9">
    <source>
        <dbReference type="Pfam" id="PF00151"/>
    </source>
</evidence>
<evidence type="ECO:0000313" key="11">
    <source>
        <dbReference type="RefSeq" id="XP_018007239.1"/>
    </source>
</evidence>
<evidence type="ECO:0000256" key="6">
    <source>
        <dbReference type="PIRSR" id="PIRSR000865-2"/>
    </source>
</evidence>
<accession>A0A8B7N1Z1</accession>
<organism evidence="10 11">
    <name type="scientific">Hyalella azteca</name>
    <name type="common">Amphipod</name>
    <dbReference type="NCBI Taxonomy" id="294128"/>
    <lineage>
        <taxon>Eukaryota</taxon>
        <taxon>Metazoa</taxon>
        <taxon>Ecdysozoa</taxon>
        <taxon>Arthropoda</taxon>
        <taxon>Crustacea</taxon>
        <taxon>Multicrustacea</taxon>
        <taxon>Malacostraca</taxon>
        <taxon>Eumalacostraca</taxon>
        <taxon>Peracarida</taxon>
        <taxon>Amphipoda</taxon>
        <taxon>Senticaudata</taxon>
        <taxon>Talitrida</taxon>
        <taxon>Talitroidea</taxon>
        <taxon>Hyalellidae</taxon>
        <taxon>Hyalella</taxon>
    </lineage>
</organism>
<dbReference type="Gene3D" id="2.60.60.20">
    <property type="entry name" value="PLAT/LH2 domain"/>
    <property type="match status" value="1"/>
</dbReference>
<dbReference type="PANTHER" id="PTHR11610">
    <property type="entry name" value="LIPASE"/>
    <property type="match status" value="1"/>
</dbReference>
<dbReference type="GO" id="GO:0046872">
    <property type="term" value="F:metal ion binding"/>
    <property type="evidence" value="ECO:0007669"/>
    <property type="project" value="UniProtKB-KW"/>
</dbReference>
<dbReference type="PANTHER" id="PTHR11610:SF173">
    <property type="entry name" value="LIPASE DOMAIN-CONTAINING PROTEIN-RELATED"/>
    <property type="match status" value="1"/>
</dbReference>
<evidence type="ECO:0000256" key="4">
    <source>
        <dbReference type="ARBA" id="ARBA00023157"/>
    </source>
</evidence>
<keyword evidence="6" id="KW-0479">Metal-binding</keyword>
<dbReference type="FunFam" id="3.40.50.1820:FF:000033">
    <property type="entry name" value="Pancreatic triacylglycerol lipase"/>
    <property type="match status" value="1"/>
</dbReference>
<evidence type="ECO:0000256" key="7">
    <source>
        <dbReference type="RuleBase" id="RU004262"/>
    </source>
</evidence>
<feature type="active site" description="Nucleophile" evidence="5">
    <location>
        <position position="182"/>
    </location>
</feature>
<evidence type="ECO:0000313" key="10">
    <source>
        <dbReference type="Proteomes" id="UP000694843"/>
    </source>
</evidence>
<dbReference type="OrthoDB" id="446723at2759"/>
<keyword evidence="6" id="KW-0106">Calcium</keyword>
<dbReference type="InterPro" id="IPR016272">
    <property type="entry name" value="Lipase_LIPH"/>
</dbReference>
<comment type="subcellular location">
    <subcellularLocation>
        <location evidence="1">Secreted</location>
    </subcellularLocation>
</comment>
<dbReference type="PRINTS" id="PR00823">
    <property type="entry name" value="PANCLIPASE"/>
</dbReference>
<dbReference type="GO" id="GO:0005615">
    <property type="term" value="C:extracellular space"/>
    <property type="evidence" value="ECO:0007669"/>
    <property type="project" value="TreeGrafter"/>
</dbReference>
<keyword evidence="4" id="KW-1015">Disulfide bond</keyword>
<keyword evidence="3" id="KW-0964">Secreted</keyword>
<gene>
    <name evidence="11" type="primary">LOC108665034</name>
</gene>
<feature type="domain" description="Lipase" evidence="9">
    <location>
        <begin position="33"/>
        <end position="362"/>
    </location>
</feature>
<evidence type="ECO:0000256" key="3">
    <source>
        <dbReference type="ARBA" id="ARBA00022525"/>
    </source>
</evidence>
<proteinExistence type="inferred from homology"/>
<protein>
    <submittedName>
        <fullName evidence="11">Pancreatic lipase-related protein 2 isoform X1</fullName>
    </submittedName>
</protein>
<dbReference type="KEGG" id="hazt:108665034"/>
<dbReference type="Pfam" id="PF00151">
    <property type="entry name" value="Lipase"/>
    <property type="match status" value="1"/>
</dbReference>
<feature type="active site" description="Charge relay system" evidence="5">
    <location>
        <position position="205"/>
    </location>
</feature>
<dbReference type="PIRSF" id="PIRSF000865">
    <property type="entry name" value="Lipoprotein_lipase_LIPH"/>
    <property type="match status" value="1"/>
</dbReference>
<dbReference type="InterPro" id="IPR029058">
    <property type="entry name" value="AB_hydrolase_fold"/>
</dbReference>
<feature type="binding site" evidence="6">
    <location>
        <position position="219"/>
    </location>
    <ligand>
        <name>Ca(2+)</name>
        <dbReference type="ChEBI" id="CHEBI:29108"/>
    </ligand>
</feature>
<evidence type="ECO:0000256" key="8">
    <source>
        <dbReference type="SAM" id="SignalP"/>
    </source>
</evidence>